<comment type="caution">
    <text evidence="1">The sequence shown here is derived from an EMBL/GenBank/DDBJ whole genome shotgun (WGS) entry which is preliminary data.</text>
</comment>
<protein>
    <submittedName>
        <fullName evidence="1">Uncharacterized protein</fullName>
    </submittedName>
</protein>
<sequence length="94" mass="10203">MNDETPRSYRGLEIYPLVYPHTPRSPGGTIHYDEGFDASVRISRPGKDAAAAASRIFRVPARVPFSGAGEARLASARYAERLIDGQIDGESIAI</sequence>
<gene>
    <name evidence="1" type="ORF">BG61_06370</name>
</gene>
<name>A0A069PSA8_9BURK</name>
<dbReference type="RefSeq" id="WP_035938560.1">
    <property type="nucleotide sequence ID" value="NZ_CADFFX010000017.1"/>
</dbReference>
<dbReference type="EMBL" id="JFHC01000013">
    <property type="protein sequence ID" value="KDR42764.1"/>
    <property type="molecule type" value="Genomic_DNA"/>
</dbReference>
<evidence type="ECO:0000313" key="1">
    <source>
        <dbReference type="EMBL" id="KDR42764.1"/>
    </source>
</evidence>
<accession>A0A069PSA8</accession>
<dbReference type="STRING" id="60547.GCA_000751215_05888"/>
<keyword evidence="2" id="KW-1185">Reference proteome</keyword>
<proteinExistence type="predicted"/>
<evidence type="ECO:0000313" key="2">
    <source>
        <dbReference type="Proteomes" id="UP000027466"/>
    </source>
</evidence>
<dbReference type="AlphaFoldDB" id="A0A069PSA8"/>
<dbReference type="Proteomes" id="UP000027466">
    <property type="component" value="Unassembled WGS sequence"/>
</dbReference>
<reference evidence="1 2" key="1">
    <citation type="submission" date="2014-03" db="EMBL/GenBank/DDBJ databases">
        <title>Draft Genome Sequences of Four Burkholderia Strains.</title>
        <authorList>
            <person name="Liu X.Y."/>
            <person name="Li C.X."/>
            <person name="Xu J.H."/>
        </authorList>
    </citation>
    <scope>NUCLEOTIDE SEQUENCE [LARGE SCALE GENOMIC DNA]</scope>
    <source>
        <strain evidence="1 2">DSM 50014</strain>
    </source>
</reference>
<organism evidence="1 2">
    <name type="scientific">Caballeronia glathei</name>
    <dbReference type="NCBI Taxonomy" id="60547"/>
    <lineage>
        <taxon>Bacteria</taxon>
        <taxon>Pseudomonadati</taxon>
        <taxon>Pseudomonadota</taxon>
        <taxon>Betaproteobacteria</taxon>
        <taxon>Burkholderiales</taxon>
        <taxon>Burkholderiaceae</taxon>
        <taxon>Caballeronia</taxon>
    </lineage>
</organism>